<protein>
    <submittedName>
        <fullName evidence="1">Uncharacterized protein</fullName>
    </submittedName>
</protein>
<proteinExistence type="predicted"/>
<comment type="caution">
    <text evidence="1">The sequence shown here is derived from an EMBL/GenBank/DDBJ whole genome shotgun (WGS) entry which is preliminary data.</text>
</comment>
<organism evidence="1 2">
    <name type="scientific">Irpex rosettiformis</name>
    <dbReference type="NCBI Taxonomy" id="378272"/>
    <lineage>
        <taxon>Eukaryota</taxon>
        <taxon>Fungi</taxon>
        <taxon>Dikarya</taxon>
        <taxon>Basidiomycota</taxon>
        <taxon>Agaricomycotina</taxon>
        <taxon>Agaricomycetes</taxon>
        <taxon>Polyporales</taxon>
        <taxon>Irpicaceae</taxon>
        <taxon>Irpex</taxon>
    </lineage>
</organism>
<accession>A0ACB8UK75</accession>
<reference evidence="1" key="1">
    <citation type="journal article" date="2021" name="Environ. Microbiol.">
        <title>Gene family expansions and transcriptome signatures uncover fungal adaptations to wood decay.</title>
        <authorList>
            <person name="Hage H."/>
            <person name="Miyauchi S."/>
            <person name="Viragh M."/>
            <person name="Drula E."/>
            <person name="Min B."/>
            <person name="Chaduli D."/>
            <person name="Navarro D."/>
            <person name="Favel A."/>
            <person name="Norest M."/>
            <person name="Lesage-Meessen L."/>
            <person name="Balint B."/>
            <person name="Merenyi Z."/>
            <person name="de Eugenio L."/>
            <person name="Morin E."/>
            <person name="Martinez A.T."/>
            <person name="Baldrian P."/>
            <person name="Stursova M."/>
            <person name="Martinez M.J."/>
            <person name="Novotny C."/>
            <person name="Magnuson J.K."/>
            <person name="Spatafora J.W."/>
            <person name="Maurice S."/>
            <person name="Pangilinan J."/>
            <person name="Andreopoulos W."/>
            <person name="LaButti K."/>
            <person name="Hundley H."/>
            <person name="Na H."/>
            <person name="Kuo A."/>
            <person name="Barry K."/>
            <person name="Lipzen A."/>
            <person name="Henrissat B."/>
            <person name="Riley R."/>
            <person name="Ahrendt S."/>
            <person name="Nagy L.G."/>
            <person name="Grigoriev I.V."/>
            <person name="Martin F."/>
            <person name="Rosso M.N."/>
        </authorList>
    </citation>
    <scope>NUCLEOTIDE SEQUENCE</scope>
    <source>
        <strain evidence="1">CBS 384.51</strain>
    </source>
</reference>
<evidence type="ECO:0000313" key="1">
    <source>
        <dbReference type="EMBL" id="KAI0094798.1"/>
    </source>
</evidence>
<gene>
    <name evidence="1" type="ORF">BDY19DRAFT_988600</name>
</gene>
<name>A0ACB8UK75_9APHY</name>
<evidence type="ECO:0000313" key="2">
    <source>
        <dbReference type="Proteomes" id="UP001055072"/>
    </source>
</evidence>
<dbReference type="Proteomes" id="UP001055072">
    <property type="component" value="Unassembled WGS sequence"/>
</dbReference>
<keyword evidence="2" id="KW-1185">Reference proteome</keyword>
<dbReference type="EMBL" id="MU274900">
    <property type="protein sequence ID" value="KAI0094798.1"/>
    <property type="molecule type" value="Genomic_DNA"/>
</dbReference>
<sequence length="490" mass="53782">MSTDPAPSVTRGDVTLQPAYFTSSLFVHPLREDIANLIQDYAQSYFVHIENEAGSSFEHPGVTDSDTGVGIDGGAWARNSANTTVAGDTDTAIPGIRSNNAPCQIAAGVIHLNPFTLFKQLWSSLGWCWLHLKVLDGRARESFINVVLRLFLEYFTEQVNPLAQVVALFGMYTFFSTQPRSSTPSEPLPGPFLYHVKYIALSHDMYVRLLSLPEQLTGPQLSPLSPYVSYLLTALLKQDAFHIYPHSTLKTQCTLPREWFVEDTEFAEVDGSDGHQKQNPKKKGRPGKGERSKKRKDALVQLDKWLDRSTYTYPEHPTAGEASTSMYDAPLIGMPGAVPGKRTTHTLISHPPNASLAIYQMHKQGYLNAVAFGDSSIHYTPVPSLHTESTDTTGFQWNPGCLKEKEAMERANEAMLTRLKKIDEMAAEQGLEVGGEGGEMTGLERVEKAVKEMRNGTGSGRRGGILNLVEGAGINPPAAIEGEPTNSAME</sequence>